<keyword evidence="1 5" id="KW-0637">Prenyltransferase</keyword>
<feature type="binding site" evidence="5">
    <location>
        <position position="151"/>
    </location>
    <ligand>
        <name>dimethylallyl phosphate</name>
        <dbReference type="ChEBI" id="CHEBI:88052"/>
    </ligand>
</feature>
<proteinExistence type="inferred from homology"/>
<dbReference type="HAMAP" id="MF_01984">
    <property type="entry name" value="ubiX_pad"/>
    <property type="match status" value="1"/>
</dbReference>
<evidence type="ECO:0000256" key="3">
    <source>
        <dbReference type="ARBA" id="ARBA00022643"/>
    </source>
</evidence>
<dbReference type="EC" id="2.5.1.129" evidence="5"/>
<evidence type="ECO:0000256" key="6">
    <source>
        <dbReference type="SAM" id="MobiDB-lite"/>
    </source>
</evidence>
<dbReference type="SUPFAM" id="SSF52507">
    <property type="entry name" value="Homo-oligomeric flavin-containing Cys decarboxylases, HFCD"/>
    <property type="match status" value="1"/>
</dbReference>
<comment type="function">
    <text evidence="5">Flavin prenyltransferase that catalyzes the synthesis of the prenylated FMN cofactor (prenyl-FMN) for 4-hydroxy-3-polyprenylbenzoic acid decarboxylase UbiD. The prenyltransferase is metal-independent and links a dimethylallyl moiety from dimethylallyl monophosphate (DMAP) to the flavin N5 and C6 atoms of FMN.</text>
</comment>
<feature type="binding site" evidence="5">
    <location>
        <begin position="9"/>
        <end position="11"/>
    </location>
    <ligand>
        <name>FMN</name>
        <dbReference type="ChEBI" id="CHEBI:58210"/>
    </ligand>
</feature>
<protein>
    <recommendedName>
        <fullName evidence="5">Flavin prenyltransferase UbiX</fullName>
        <ecNumber evidence="5">2.5.1.129</ecNumber>
    </recommendedName>
</protein>
<dbReference type="InterPro" id="IPR003382">
    <property type="entry name" value="Flavoprotein"/>
</dbReference>
<name>A0A0K2SMA6_LIMPI</name>
<dbReference type="PATRIC" id="fig|1555112.3.peg.2442"/>
<keyword evidence="4 5" id="KW-0808">Transferase</keyword>
<dbReference type="Proteomes" id="UP000065807">
    <property type="component" value="Chromosome"/>
</dbReference>
<evidence type="ECO:0000256" key="4">
    <source>
        <dbReference type="ARBA" id="ARBA00022679"/>
    </source>
</evidence>
<gene>
    <name evidence="5" type="primary">ubiX</name>
    <name evidence="8" type="ORF">LIP_2394</name>
</gene>
<feature type="binding site" evidence="5">
    <location>
        <position position="35"/>
    </location>
    <ligand>
        <name>FMN</name>
        <dbReference type="ChEBI" id="CHEBI:58210"/>
    </ligand>
</feature>
<dbReference type="GO" id="GO:0016829">
    <property type="term" value="F:lyase activity"/>
    <property type="evidence" value="ECO:0007669"/>
    <property type="project" value="UniProtKB-KW"/>
</dbReference>
<feature type="domain" description="Flavoprotein" evidence="7">
    <location>
        <begin position="1"/>
        <end position="163"/>
    </location>
</feature>
<reference evidence="9" key="2">
    <citation type="journal article" date="2016" name="Int. J. Syst. Evol. Microbiol.">
        <title>Complete genome sequence and cell structure of Limnochorda pilosa, a Gram-negative spore-former within the phylum Firmicutes.</title>
        <authorList>
            <person name="Watanabe M."/>
            <person name="Kojima H."/>
            <person name="Fukui M."/>
        </authorList>
    </citation>
    <scope>NUCLEOTIDE SEQUENCE [LARGE SCALE GENOMIC DNA]</scope>
    <source>
        <strain evidence="9">HC45</strain>
    </source>
</reference>
<dbReference type="STRING" id="1555112.LIP_2394"/>
<feature type="binding site" evidence="5">
    <location>
        <begin position="86"/>
        <end position="89"/>
    </location>
    <ligand>
        <name>FMN</name>
        <dbReference type="ChEBI" id="CHEBI:58210"/>
    </ligand>
</feature>
<keyword evidence="3 5" id="KW-0288">FMN</keyword>
<dbReference type="KEGG" id="lpil:LIP_2394"/>
<comment type="catalytic activity">
    <reaction evidence="5">
        <text>dimethylallyl phosphate + FMNH2 = prenylated FMNH2 + phosphate</text>
        <dbReference type="Rhea" id="RHEA:37743"/>
        <dbReference type="ChEBI" id="CHEBI:43474"/>
        <dbReference type="ChEBI" id="CHEBI:57618"/>
        <dbReference type="ChEBI" id="CHEBI:87467"/>
        <dbReference type="ChEBI" id="CHEBI:88052"/>
        <dbReference type="EC" id="2.5.1.129"/>
    </reaction>
</comment>
<evidence type="ECO:0000313" key="8">
    <source>
        <dbReference type="EMBL" id="BAS28235.1"/>
    </source>
</evidence>
<dbReference type="AlphaFoldDB" id="A0A0K2SMA6"/>
<dbReference type="EMBL" id="AP014924">
    <property type="protein sequence ID" value="BAS28235.1"/>
    <property type="molecule type" value="Genomic_DNA"/>
</dbReference>
<dbReference type="Pfam" id="PF02441">
    <property type="entry name" value="Flavoprotein"/>
    <property type="match status" value="1"/>
</dbReference>
<dbReference type="GO" id="GO:0106141">
    <property type="term" value="F:flavin prenyltransferase activity"/>
    <property type="evidence" value="ECO:0007669"/>
    <property type="project" value="UniProtKB-EC"/>
</dbReference>
<keyword evidence="9" id="KW-1185">Reference proteome</keyword>
<organism evidence="8 9">
    <name type="scientific">Limnochorda pilosa</name>
    <dbReference type="NCBI Taxonomy" id="1555112"/>
    <lineage>
        <taxon>Bacteria</taxon>
        <taxon>Bacillati</taxon>
        <taxon>Bacillota</taxon>
        <taxon>Limnochordia</taxon>
        <taxon>Limnochordales</taxon>
        <taxon>Limnochordaceae</taxon>
        <taxon>Limnochorda</taxon>
    </lineage>
</organism>
<comment type="caution">
    <text evidence="5">Lacks conserved residue(s) required for the propagation of feature annotation.</text>
</comment>
<feature type="region of interest" description="Disordered" evidence="6">
    <location>
        <begin position="179"/>
        <end position="214"/>
    </location>
</feature>
<keyword evidence="2 5" id="KW-0285">Flavoprotein</keyword>
<dbReference type="InterPro" id="IPR004507">
    <property type="entry name" value="UbiX-like"/>
</dbReference>
<evidence type="ECO:0000256" key="1">
    <source>
        <dbReference type="ARBA" id="ARBA00022602"/>
    </source>
</evidence>
<dbReference type="NCBIfam" id="NF004685">
    <property type="entry name" value="PRK06029.1"/>
    <property type="match status" value="1"/>
</dbReference>
<dbReference type="NCBIfam" id="TIGR00421">
    <property type="entry name" value="ubiX_pad"/>
    <property type="match status" value="1"/>
</dbReference>
<evidence type="ECO:0000313" key="9">
    <source>
        <dbReference type="Proteomes" id="UP000065807"/>
    </source>
</evidence>
<sequence>MRWVVGISGASGVIYGIRFLERARQLGHETHLVITGPGRQTIPLETEWTVRQVQALASRSYRIQDITAPLASGSFPTDGMAVIPCSIRSASAIAHSLDDNLLVRAADVTLKERRPLVLVVRESPLHLGHLQVLERLAEIGAILLPPVPAFYTRPESVNDLIDRTVERAMQLLNGPVPGAYRWQGPPARAGNRARGRDPIEQAEPSTPESPGERG</sequence>
<evidence type="ECO:0000256" key="5">
    <source>
        <dbReference type="HAMAP-Rule" id="MF_01984"/>
    </source>
</evidence>
<reference evidence="9" key="1">
    <citation type="submission" date="2015-07" db="EMBL/GenBank/DDBJ databases">
        <title>Complete genome sequence and phylogenetic analysis of Limnochorda pilosa.</title>
        <authorList>
            <person name="Watanabe M."/>
            <person name="Kojima H."/>
            <person name="Fukui M."/>
        </authorList>
    </citation>
    <scope>NUCLEOTIDE SEQUENCE [LARGE SCALE GENOMIC DNA]</scope>
    <source>
        <strain evidence="9">HC45</strain>
    </source>
</reference>
<accession>A0A0K2SMA6</accession>
<evidence type="ECO:0000259" key="7">
    <source>
        <dbReference type="Pfam" id="PF02441"/>
    </source>
</evidence>
<dbReference type="InterPro" id="IPR036551">
    <property type="entry name" value="Flavin_trans-like"/>
</dbReference>
<comment type="similarity">
    <text evidence="5">Belongs to the UbiX/PAD1 family.</text>
</comment>
<feature type="binding site" evidence="5">
    <location>
        <position position="167"/>
    </location>
    <ligand>
        <name>dimethylallyl phosphate</name>
        <dbReference type="ChEBI" id="CHEBI:88052"/>
    </ligand>
</feature>
<dbReference type="Gene3D" id="3.40.50.1950">
    <property type="entry name" value="Flavin prenyltransferase-like"/>
    <property type="match status" value="1"/>
</dbReference>
<keyword evidence="8" id="KW-0456">Lyase</keyword>
<feature type="binding site" evidence="5">
    <location>
        <position position="121"/>
    </location>
    <ligand>
        <name>FMN</name>
        <dbReference type="ChEBI" id="CHEBI:58210"/>
    </ligand>
</feature>
<evidence type="ECO:0000256" key="2">
    <source>
        <dbReference type="ARBA" id="ARBA00022630"/>
    </source>
</evidence>